<evidence type="ECO:0000313" key="1">
    <source>
        <dbReference type="EMBL" id="MDV7268987.1"/>
    </source>
</evidence>
<dbReference type="SUPFAM" id="SSF103378">
    <property type="entry name" value="2-methylcitrate dehydratase PrpD"/>
    <property type="match status" value="1"/>
</dbReference>
<dbReference type="Proteomes" id="UP001185863">
    <property type="component" value="Unassembled WGS sequence"/>
</dbReference>
<name>A0AAE5A9M4_9NOCA</name>
<gene>
    <name evidence="1" type="ORF">R4315_31200</name>
</gene>
<evidence type="ECO:0000313" key="2">
    <source>
        <dbReference type="Proteomes" id="UP001185863"/>
    </source>
</evidence>
<proteinExistence type="predicted"/>
<dbReference type="EMBL" id="JAWLUP010000266">
    <property type="protein sequence ID" value="MDV7268987.1"/>
    <property type="molecule type" value="Genomic_DNA"/>
</dbReference>
<organism evidence="1 2">
    <name type="scientific">Rhodococcus oxybenzonivorans</name>
    <dbReference type="NCBI Taxonomy" id="1990687"/>
    <lineage>
        <taxon>Bacteria</taxon>
        <taxon>Bacillati</taxon>
        <taxon>Actinomycetota</taxon>
        <taxon>Actinomycetes</taxon>
        <taxon>Mycobacteriales</taxon>
        <taxon>Nocardiaceae</taxon>
        <taxon>Rhodococcus</taxon>
    </lineage>
</organism>
<comment type="caution">
    <text evidence="1">The sequence shown here is derived from an EMBL/GenBank/DDBJ whole genome shotgun (WGS) entry which is preliminary data.</text>
</comment>
<dbReference type="AlphaFoldDB" id="A0AAE5A9M4"/>
<dbReference type="GO" id="GO:0016829">
    <property type="term" value="F:lyase activity"/>
    <property type="evidence" value="ECO:0007669"/>
    <property type="project" value="InterPro"/>
</dbReference>
<protein>
    <submittedName>
        <fullName evidence="1">Uncharacterized protein</fullName>
    </submittedName>
</protein>
<dbReference type="RefSeq" id="WP_317745034.1">
    <property type="nucleotide sequence ID" value="NZ_JAWLUP010000266.1"/>
</dbReference>
<accession>A0AAE5A9M4</accession>
<dbReference type="InterPro" id="IPR036148">
    <property type="entry name" value="MmgE/PrpD_sf"/>
</dbReference>
<sequence length="43" mass="4597">MTDDELITKFRHTIDGAVSDADADAVIDAVYDLANVDDISTPS</sequence>
<reference evidence="1" key="1">
    <citation type="submission" date="2023-10" db="EMBL/GenBank/DDBJ databases">
        <title>Development of a sustainable strategy for remediation of hydrocarbon-contaminated territories based on the waste exchange concept.</title>
        <authorList>
            <person name="Krivoruchko A."/>
        </authorList>
    </citation>
    <scope>NUCLEOTIDE SEQUENCE</scope>
    <source>
        <strain evidence="1">IEGM 68</strain>
    </source>
</reference>